<feature type="transmembrane region" description="Helical" evidence="1">
    <location>
        <begin position="7"/>
        <end position="26"/>
    </location>
</feature>
<dbReference type="EMBL" id="JACRSX010000001">
    <property type="protein sequence ID" value="MBC8561121.1"/>
    <property type="molecule type" value="Genomic_DNA"/>
</dbReference>
<keyword evidence="1" id="KW-1133">Transmembrane helix</keyword>
<gene>
    <name evidence="2" type="ORF">H8704_00505</name>
</gene>
<evidence type="ECO:0000313" key="2">
    <source>
        <dbReference type="EMBL" id="MBC8561121.1"/>
    </source>
</evidence>
<dbReference type="Gene3D" id="3.40.50.880">
    <property type="match status" value="1"/>
</dbReference>
<name>A0ABR7MXK9_9FIRM</name>
<evidence type="ECO:0000313" key="3">
    <source>
        <dbReference type="Proteomes" id="UP000606193"/>
    </source>
</evidence>
<evidence type="ECO:0000256" key="1">
    <source>
        <dbReference type="SAM" id="Phobius"/>
    </source>
</evidence>
<dbReference type="Proteomes" id="UP000606193">
    <property type="component" value="Unassembled WGS sequence"/>
</dbReference>
<keyword evidence="3" id="KW-1185">Reference proteome</keyword>
<reference evidence="2 3" key="1">
    <citation type="submission" date="2020-08" db="EMBL/GenBank/DDBJ databases">
        <title>Genome public.</title>
        <authorList>
            <person name="Liu C."/>
            <person name="Sun Q."/>
        </authorList>
    </citation>
    <scope>NUCLEOTIDE SEQUENCE [LARGE SCALE GENOMIC DNA]</scope>
    <source>
        <strain evidence="2 3">NSJ-37</strain>
    </source>
</reference>
<comment type="caution">
    <text evidence="2">The sequence shown here is derived from an EMBL/GenBank/DDBJ whole genome shotgun (WGS) entry which is preliminary data.</text>
</comment>
<keyword evidence="1" id="KW-0812">Transmembrane</keyword>
<protein>
    <recommendedName>
        <fullName evidence="4">DUF4350 domain-containing protein</fullName>
    </recommendedName>
</protein>
<feature type="transmembrane region" description="Helical" evidence="1">
    <location>
        <begin position="491"/>
        <end position="512"/>
    </location>
</feature>
<organism evidence="2 3">
    <name type="scientific">Jutongia huaianensis</name>
    <dbReference type="NCBI Taxonomy" id="2763668"/>
    <lineage>
        <taxon>Bacteria</taxon>
        <taxon>Bacillati</taxon>
        <taxon>Bacillota</taxon>
        <taxon>Clostridia</taxon>
        <taxon>Lachnospirales</taxon>
        <taxon>Lachnospiraceae</taxon>
        <taxon>Jutongia</taxon>
    </lineage>
</organism>
<proteinExistence type="predicted"/>
<keyword evidence="1" id="KW-0472">Membrane</keyword>
<sequence>MRRYWRYIIKSIFWILLVIVGLTLLYRLENDGSKKESASKDSTYLSRGISFTRGNIHMDVAAGYQGKVRLGRYVQLKADIRNTGGDFSGVLQVLPGKSGQEKTYERSFEIQGGESRTIRMYIPVGTESDILDVTLLQGRQQVIYTGEIWLDRDRNEDEIYTGICCGSKEKLGYMEGADTNVTYLSKKELPVDARGLEWLDVFVVSNVDLQTLEEQQVRALINWVRSGGTLVLADSGEAKEISPFRGKLFEWRKTKSLNINTNFGLNRKSMKRIRKIILREATAAKTDEVKNFLRNNLSDELYEKWKTEINKLDGSSECIRQDGEVYRYLSRNFSVTMLRDFLSLQLTAAERKATLQDISIQKIHRRLQKLDVKGGTSFLETRKGDVVFQEKSIGLGKLIVSGVSLQLPSRCWDVHGNYIKTLLLDHSADRKTVTEAGQRQKTENSIISSGLQITDWNKLPNLKLYMVFLGIYILVTGIMAGHFLRKSRHRMIIWGILPVSALVFSVLIYLTGTSTRLEGRCINYLNQMELDQQGVGVLKSSFRVINDQTGQYDVAMDGGPVMDYGDTMENTGKSVWQEMIMQQGEGKNTAHIGKVPCFEGIDLQSKTSVRLDGGVEASISIIDLQLLGNIKNNFSYKLEDCMVYHRGMLYYLGDIEGKDVHTIEEINRVTGECIEEERNYEKFAEKLFGRRSKHKMTRERIRRRWALLEACIKNVDDADIIFYSFIPKGQEVTGWYETQKAKQQNMLGGLEQISGIKSGETGIMMRLPGRDRTGEGHRILRGGD</sequence>
<evidence type="ECO:0008006" key="4">
    <source>
        <dbReference type="Google" id="ProtNLM"/>
    </source>
</evidence>
<feature type="transmembrane region" description="Helical" evidence="1">
    <location>
        <begin position="464"/>
        <end position="484"/>
    </location>
</feature>
<dbReference type="InterPro" id="IPR029062">
    <property type="entry name" value="Class_I_gatase-like"/>
</dbReference>
<dbReference type="SUPFAM" id="SSF52317">
    <property type="entry name" value="Class I glutamine amidotransferase-like"/>
    <property type="match status" value="1"/>
</dbReference>
<accession>A0ABR7MXK9</accession>
<dbReference type="RefSeq" id="WP_249296884.1">
    <property type="nucleotide sequence ID" value="NZ_JACRSX010000001.1"/>
</dbReference>